<evidence type="ECO:0008006" key="4">
    <source>
        <dbReference type="Google" id="ProtNLM"/>
    </source>
</evidence>
<dbReference type="AlphaFoldDB" id="A0A4R2KKC1"/>
<sequence>MKIIRKKVLSVAVIIILILFIPLIINRISILINSKIIDDLSGEIYYTKRVDESLALYKSDANMKNEKLIYNNKGNGKLKSGESNDNIGDFGFFPEIGKIEFEAVYNGKWSILGIKEGETKPIYIRESKEVKVLDNYRVVEIDTDYIRCKNANLEIYEKQGSLYMKKNGQEKCIKRFIGMYSEKFTGYRPVGLSPDGKYLVYSNLGAFLGTIIHEKKQYIMDLKTGKSTEYISFSSDIQWVLQ</sequence>
<keyword evidence="1" id="KW-0812">Transmembrane</keyword>
<feature type="transmembrane region" description="Helical" evidence="1">
    <location>
        <begin position="7"/>
        <end position="25"/>
    </location>
</feature>
<evidence type="ECO:0000313" key="2">
    <source>
        <dbReference type="EMBL" id="TCO73774.1"/>
    </source>
</evidence>
<evidence type="ECO:0000256" key="1">
    <source>
        <dbReference type="SAM" id="Phobius"/>
    </source>
</evidence>
<name>A0A4R2KKC1_9FIRM</name>
<comment type="caution">
    <text evidence="2">The sequence shown here is derived from an EMBL/GenBank/DDBJ whole genome shotgun (WGS) entry which is preliminary data.</text>
</comment>
<proteinExistence type="predicted"/>
<accession>A0A4R2KKC1</accession>
<keyword evidence="1" id="KW-0472">Membrane</keyword>
<reference evidence="2 3" key="1">
    <citation type="submission" date="2019-03" db="EMBL/GenBank/DDBJ databases">
        <title>Genomic Encyclopedia of Type Strains, Phase IV (KMG-IV): sequencing the most valuable type-strain genomes for metagenomic binning, comparative biology and taxonomic classification.</title>
        <authorList>
            <person name="Goeker M."/>
        </authorList>
    </citation>
    <scope>NUCLEOTIDE SEQUENCE [LARGE SCALE GENOMIC DNA]</scope>
    <source>
        <strain evidence="2 3">DSM 102940</strain>
    </source>
</reference>
<organism evidence="2 3">
    <name type="scientific">Marinisporobacter balticus</name>
    <dbReference type="NCBI Taxonomy" id="2018667"/>
    <lineage>
        <taxon>Bacteria</taxon>
        <taxon>Bacillati</taxon>
        <taxon>Bacillota</taxon>
        <taxon>Clostridia</taxon>
        <taxon>Peptostreptococcales</taxon>
        <taxon>Thermotaleaceae</taxon>
        <taxon>Marinisporobacter</taxon>
    </lineage>
</organism>
<evidence type="ECO:0000313" key="3">
    <source>
        <dbReference type="Proteomes" id="UP000294919"/>
    </source>
</evidence>
<dbReference type="RefSeq" id="WP_132245613.1">
    <property type="nucleotide sequence ID" value="NZ_SLWV01000014.1"/>
</dbReference>
<dbReference type="Proteomes" id="UP000294919">
    <property type="component" value="Unassembled WGS sequence"/>
</dbReference>
<keyword evidence="3" id="KW-1185">Reference proteome</keyword>
<keyword evidence="1" id="KW-1133">Transmembrane helix</keyword>
<dbReference type="OrthoDB" id="2855069at2"/>
<gene>
    <name evidence="2" type="ORF">EV214_1145</name>
</gene>
<protein>
    <recommendedName>
        <fullName evidence="4">WD40 repeat protein</fullName>
    </recommendedName>
</protein>
<dbReference type="EMBL" id="SLWV01000014">
    <property type="protein sequence ID" value="TCO73774.1"/>
    <property type="molecule type" value="Genomic_DNA"/>
</dbReference>